<accession>A0A3A9AZR9</accession>
<feature type="transmembrane region" description="Helical" evidence="1">
    <location>
        <begin position="173"/>
        <end position="194"/>
    </location>
</feature>
<evidence type="ECO:0000256" key="1">
    <source>
        <dbReference type="SAM" id="Phobius"/>
    </source>
</evidence>
<keyword evidence="1" id="KW-0812">Transmembrane</keyword>
<proteinExistence type="predicted"/>
<evidence type="ECO:0000313" key="4">
    <source>
        <dbReference type="Proteomes" id="UP000280696"/>
    </source>
</evidence>
<dbReference type="RefSeq" id="WP_120467413.1">
    <property type="nucleotide sequence ID" value="NZ_RAYQ01000004.1"/>
</dbReference>
<dbReference type="EMBL" id="RAYQ01000004">
    <property type="protein sequence ID" value="RKI92686.1"/>
    <property type="molecule type" value="Genomic_DNA"/>
</dbReference>
<reference evidence="3 4" key="1">
    <citation type="submission" date="2018-09" db="EMBL/GenBank/DDBJ databases">
        <title>Murine metabolic-syndrome-specific gut microbial biobank.</title>
        <authorList>
            <person name="Liu C."/>
        </authorList>
    </citation>
    <scope>NUCLEOTIDE SEQUENCE [LARGE SCALE GENOMIC DNA]</scope>
    <source>
        <strain evidence="3 4">0.1xD8-82</strain>
    </source>
</reference>
<dbReference type="AlphaFoldDB" id="A0A3A9AZR9"/>
<feature type="domain" description="Zinc-ribbon" evidence="2">
    <location>
        <begin position="9"/>
        <end position="31"/>
    </location>
</feature>
<keyword evidence="1" id="KW-1133">Transmembrane helix</keyword>
<gene>
    <name evidence="3" type="ORF">D7V94_04945</name>
</gene>
<organism evidence="3 4">
    <name type="scientific">Parablautia intestinalis</name>
    <dbReference type="NCBI Taxonomy" id="2320100"/>
    <lineage>
        <taxon>Bacteria</taxon>
        <taxon>Bacillati</taxon>
        <taxon>Bacillota</taxon>
        <taxon>Clostridia</taxon>
        <taxon>Lachnospirales</taxon>
        <taxon>Lachnospiraceae</taxon>
        <taxon>Parablautia</taxon>
    </lineage>
</organism>
<keyword evidence="4" id="KW-1185">Reference proteome</keyword>
<sequence>MSEENKMIYCTQCGKENAATSKFCSNCGAKLEQPSLQENTDFLKSEGTFSGENAAGENTAPIYERITDAEEEKPASPYQEEIKINYGTAQSGYYSNDNNGSSYYDSQSSQYYGGTQGEEKQGGGNIGFAIASLVCGIISLVCCCLGLFSAVLGIAAIVLGIITLCFKYDGKGMAIAGIVTGGLALVFVIFAMIIGSTSAYTDMLEQLTNDLY</sequence>
<dbReference type="Proteomes" id="UP000280696">
    <property type="component" value="Unassembled WGS sequence"/>
</dbReference>
<comment type="caution">
    <text evidence="3">The sequence shown here is derived from an EMBL/GenBank/DDBJ whole genome shotgun (WGS) entry which is preliminary data.</text>
</comment>
<dbReference type="OrthoDB" id="9815925at2"/>
<protein>
    <submittedName>
        <fullName evidence="3">Zinc-ribbon domain-containing protein</fullName>
    </submittedName>
</protein>
<dbReference type="Pfam" id="PF13240">
    <property type="entry name" value="Zn_Ribbon_1"/>
    <property type="match status" value="1"/>
</dbReference>
<name>A0A3A9AZR9_9FIRM</name>
<evidence type="ECO:0000259" key="2">
    <source>
        <dbReference type="Pfam" id="PF13240"/>
    </source>
</evidence>
<evidence type="ECO:0000313" key="3">
    <source>
        <dbReference type="EMBL" id="RKI92686.1"/>
    </source>
</evidence>
<dbReference type="InterPro" id="IPR026870">
    <property type="entry name" value="Zinc_ribbon_dom"/>
</dbReference>
<feature type="transmembrane region" description="Helical" evidence="1">
    <location>
        <begin position="145"/>
        <end position="166"/>
    </location>
</feature>
<keyword evidence="1" id="KW-0472">Membrane</keyword>